<proteinExistence type="predicted"/>
<evidence type="ECO:0000256" key="1">
    <source>
        <dbReference type="SAM" id="MobiDB-lite"/>
    </source>
</evidence>
<dbReference type="Proteomes" id="UP000184440">
    <property type="component" value="Unassembled WGS sequence"/>
</dbReference>
<feature type="transmembrane region" description="Helical" evidence="2">
    <location>
        <begin position="41"/>
        <end position="62"/>
    </location>
</feature>
<gene>
    <name evidence="3" type="ORF">SAMN05443668_119133</name>
</gene>
<feature type="region of interest" description="Disordered" evidence="1">
    <location>
        <begin position="1"/>
        <end position="21"/>
    </location>
</feature>
<dbReference type="OrthoDB" id="5185175at2"/>
<organism evidence="3 4">
    <name type="scientific">Cryptosporangium aurantiacum</name>
    <dbReference type="NCBI Taxonomy" id="134849"/>
    <lineage>
        <taxon>Bacteria</taxon>
        <taxon>Bacillati</taxon>
        <taxon>Actinomycetota</taxon>
        <taxon>Actinomycetes</taxon>
        <taxon>Cryptosporangiales</taxon>
        <taxon>Cryptosporangiaceae</taxon>
        <taxon>Cryptosporangium</taxon>
    </lineage>
</organism>
<evidence type="ECO:0000256" key="2">
    <source>
        <dbReference type="SAM" id="Phobius"/>
    </source>
</evidence>
<reference evidence="3 4" key="1">
    <citation type="submission" date="2016-11" db="EMBL/GenBank/DDBJ databases">
        <authorList>
            <person name="Jaros S."/>
            <person name="Januszkiewicz K."/>
            <person name="Wedrychowicz H."/>
        </authorList>
    </citation>
    <scope>NUCLEOTIDE SEQUENCE [LARGE SCALE GENOMIC DNA]</scope>
    <source>
        <strain evidence="3 4">DSM 46144</strain>
    </source>
</reference>
<evidence type="ECO:0000313" key="3">
    <source>
        <dbReference type="EMBL" id="SHN47037.1"/>
    </source>
</evidence>
<accession>A0A1M7RL53</accession>
<keyword evidence="4" id="KW-1185">Reference proteome</keyword>
<keyword evidence="2" id="KW-0472">Membrane</keyword>
<dbReference type="EMBL" id="FRCS01000019">
    <property type="protein sequence ID" value="SHN47037.1"/>
    <property type="molecule type" value="Genomic_DNA"/>
</dbReference>
<dbReference type="AlphaFoldDB" id="A0A1M7RL53"/>
<feature type="region of interest" description="Disordered" evidence="1">
    <location>
        <begin position="322"/>
        <end position="360"/>
    </location>
</feature>
<evidence type="ECO:0000313" key="4">
    <source>
        <dbReference type="Proteomes" id="UP000184440"/>
    </source>
</evidence>
<sequence>MNELDTRTLLSRLASEPAPPTTVNVDRAIVTAQQHRKRGRWLLAAAAAAVVLVVTLGLVTAFRPDPPRPVPVVSAPTSFDPLRPRLEVGWLPDGVAEGLRNTLATAESVDAESADQKTSVSVYVVPRNGEYSDVLDERVGEPTTGPDINGKPSQWWTIAEREDEPGGKPKDRKPIAGGILLRWEWAPGASAQVRVVTTTADPLDTAAEVARSVRLDRPKPFVAPLRLDPPQQLRAARTYRTAQPARGEMPAQRVTGIEFGTSFAADRPSILVTLGQRDPRYVQPPNTTVGPHQAHEQLIDSTTLLMLPLGTGQELMVQCSAADESPEAKSANRAECRRVAASAEPVGTLDDPSTWEPPLR</sequence>
<feature type="compositionally biased region" description="Basic and acidic residues" evidence="1">
    <location>
        <begin position="326"/>
        <end position="338"/>
    </location>
</feature>
<name>A0A1M7RL53_9ACTN</name>
<dbReference type="RefSeq" id="WP_073264513.1">
    <property type="nucleotide sequence ID" value="NZ_FRCS01000019.1"/>
</dbReference>
<dbReference type="STRING" id="134849.SAMN05443668_119133"/>
<keyword evidence="2" id="KW-1133">Transmembrane helix</keyword>
<protein>
    <submittedName>
        <fullName evidence="3">Uncharacterized protein</fullName>
    </submittedName>
</protein>
<keyword evidence="2" id="KW-0812">Transmembrane</keyword>